<accession>A0A2U3E3P9</accession>
<organism evidence="1 2">
    <name type="scientific">Purpureocillium lilacinum</name>
    <name type="common">Paecilomyces lilacinus</name>
    <dbReference type="NCBI Taxonomy" id="33203"/>
    <lineage>
        <taxon>Eukaryota</taxon>
        <taxon>Fungi</taxon>
        <taxon>Dikarya</taxon>
        <taxon>Ascomycota</taxon>
        <taxon>Pezizomycotina</taxon>
        <taxon>Sordariomycetes</taxon>
        <taxon>Hypocreomycetidae</taxon>
        <taxon>Hypocreales</taxon>
        <taxon>Ophiocordycipitaceae</taxon>
        <taxon>Purpureocillium</taxon>
    </lineage>
</organism>
<dbReference type="AlphaFoldDB" id="A0A2U3E3P9"/>
<dbReference type="EMBL" id="LCWV01000013">
    <property type="protein sequence ID" value="PWI69133.1"/>
    <property type="molecule type" value="Genomic_DNA"/>
</dbReference>
<comment type="caution">
    <text evidence="1">The sequence shown here is derived from an EMBL/GenBank/DDBJ whole genome shotgun (WGS) entry which is preliminary data.</text>
</comment>
<evidence type="ECO:0000313" key="2">
    <source>
        <dbReference type="Proteomes" id="UP000245956"/>
    </source>
</evidence>
<evidence type="ECO:0000313" key="1">
    <source>
        <dbReference type="EMBL" id="PWI69133.1"/>
    </source>
</evidence>
<gene>
    <name evidence="1" type="ORF">PCL_01518</name>
</gene>
<protein>
    <submittedName>
        <fullName evidence="1">Uncharacterized protein</fullName>
    </submittedName>
</protein>
<reference evidence="1 2" key="1">
    <citation type="journal article" date="2016" name="Front. Microbiol.">
        <title>Genome and transcriptome sequences reveal the specific parasitism of the nematophagous Purpureocillium lilacinum 36-1.</title>
        <authorList>
            <person name="Xie J."/>
            <person name="Li S."/>
            <person name="Mo C."/>
            <person name="Xiao X."/>
            <person name="Peng D."/>
            <person name="Wang G."/>
            <person name="Xiao Y."/>
        </authorList>
    </citation>
    <scope>NUCLEOTIDE SEQUENCE [LARGE SCALE GENOMIC DNA]</scope>
    <source>
        <strain evidence="1 2">36-1</strain>
    </source>
</reference>
<dbReference type="Proteomes" id="UP000245956">
    <property type="component" value="Unassembled WGS sequence"/>
</dbReference>
<sequence length="117" mass="12454">MPLSLLQREYHVSDAILTEMQSTCTFTHTDINKAAGFDVTAGLSAASASLRRGRGSVLVSHYLPLLPPPPPPPPPPSVCHHYKPPSSAMLWPVCLPAAAARRGLRASGQADRDAMAM</sequence>
<proteinExistence type="predicted"/>
<name>A0A2U3E3P9_PURLI</name>